<evidence type="ECO:0000313" key="2">
    <source>
        <dbReference type="Proteomes" id="UP000034664"/>
    </source>
</evidence>
<reference evidence="1 2" key="1">
    <citation type="journal article" date="2015" name="Nature">
        <title>rRNA introns, odd ribosomes, and small enigmatic genomes across a large radiation of phyla.</title>
        <authorList>
            <person name="Brown C.T."/>
            <person name="Hug L.A."/>
            <person name="Thomas B.C."/>
            <person name="Sharon I."/>
            <person name="Castelle C.J."/>
            <person name="Singh A."/>
            <person name="Wilkins M.J."/>
            <person name="Williams K.H."/>
            <person name="Banfield J.F."/>
        </authorList>
    </citation>
    <scope>NUCLEOTIDE SEQUENCE [LARGE SCALE GENOMIC DNA]</scope>
</reference>
<evidence type="ECO:0008006" key="3">
    <source>
        <dbReference type="Google" id="ProtNLM"/>
    </source>
</evidence>
<dbReference type="InterPro" id="IPR025683">
    <property type="entry name" value="Protein_beta"/>
</dbReference>
<gene>
    <name evidence="1" type="ORF">UU14_C0053G0005</name>
</gene>
<dbReference type="AlphaFoldDB" id="A0A0G0T6C4"/>
<comment type="caution">
    <text evidence="1">The sequence shown here is derived from an EMBL/GenBank/DDBJ whole genome shotgun (WGS) entry which is preliminary data.</text>
</comment>
<dbReference type="Proteomes" id="UP000034664">
    <property type="component" value="Unassembled WGS sequence"/>
</dbReference>
<name>A0A0G0T6C4_9BACT</name>
<sequence length="379" mass="43400">MTTIKSYVPILRWRTAEMSAFERLYPQDREAITPFIEFIMPPPKTDKDNRKKIVEDSKSKFLRQLPDVGKRLVKYCGKNSMFLDVHLLDGDIRVSAFESILSSASAVDLFSIPVVHIIPVVGTDADMATREVAVKYAKIGDRGLCIRIDNSHFKDEGLAKHIENFIKSHALDIKKVDILVDLQIVDKSITAESVIEKFSHIPSINDYRSFILSGGAFPKDLSELQKFESHQIDRNDWKLWQEIINSGKLKRNPIFSDYTIQHPIFYGYVLGANTSASVRYTNDEKWEILRGEALNYVKKNGEKGPGYKQYLAHAREIIKQTFYKKADYSFGDSEINRIAEPKNEKTGNPQMWLNIGINHHLTLVARQTSSLHEKRAKHS</sequence>
<protein>
    <recommendedName>
        <fullName evidence="3">T4 beta protein</fullName>
    </recommendedName>
</protein>
<dbReference type="Pfam" id="PF14350">
    <property type="entry name" value="Beta_protein"/>
    <property type="match status" value="1"/>
</dbReference>
<dbReference type="EMBL" id="LBZM01000053">
    <property type="protein sequence ID" value="KKR70256.1"/>
    <property type="molecule type" value="Genomic_DNA"/>
</dbReference>
<accession>A0A0G0T6C4</accession>
<evidence type="ECO:0000313" key="1">
    <source>
        <dbReference type="EMBL" id="KKR70256.1"/>
    </source>
</evidence>
<organism evidence="1 2">
    <name type="scientific">Candidatus Roizmanbacteria bacterium GW2011_GWB1_40_7</name>
    <dbReference type="NCBI Taxonomy" id="1618482"/>
    <lineage>
        <taxon>Bacteria</taxon>
        <taxon>Candidatus Roizmaniibacteriota</taxon>
    </lineage>
</organism>
<proteinExistence type="predicted"/>